<feature type="compositionally biased region" description="Low complexity" evidence="1">
    <location>
        <begin position="49"/>
        <end position="69"/>
    </location>
</feature>
<accession>A0A167R475</accession>
<dbReference type="Proteomes" id="UP000076449">
    <property type="component" value="Chromosome III"/>
</dbReference>
<dbReference type="EMBL" id="CM002800">
    <property type="protein sequence ID" value="KZN85538.1"/>
    <property type="molecule type" value="Genomic_DNA"/>
</dbReference>
<organism evidence="2">
    <name type="scientific">Penicillium chrysogenum</name>
    <name type="common">Penicillium notatum</name>
    <dbReference type="NCBI Taxonomy" id="5076"/>
    <lineage>
        <taxon>Eukaryota</taxon>
        <taxon>Fungi</taxon>
        <taxon>Dikarya</taxon>
        <taxon>Ascomycota</taxon>
        <taxon>Pezizomycotina</taxon>
        <taxon>Eurotiomycetes</taxon>
        <taxon>Eurotiomycetidae</taxon>
        <taxon>Eurotiales</taxon>
        <taxon>Aspergillaceae</taxon>
        <taxon>Penicillium</taxon>
        <taxon>Penicillium chrysogenum species complex</taxon>
    </lineage>
</organism>
<evidence type="ECO:0000313" key="2">
    <source>
        <dbReference type="EMBL" id="KZN85538.1"/>
    </source>
</evidence>
<sequence>MTPPPPPASNKRPVDTRAAHLAERGLPTNTPSGPSRRGLASSRWGPYTARAPPNAPWAARKAPPAAQHAPGEDDLPMPPAPAYIGVPLPPSSPPKTPENEKRRSKLGYSLH</sequence>
<reference evidence="2" key="1">
    <citation type="journal article" date="2014" name="Genome Announc.">
        <title>Complete sequencing and chromosome-scale genome assembly of the industrial progenitor strain P2niaD18 from the penicillin producer Penicillium chrysogenum.</title>
        <authorList>
            <person name="Specht T."/>
            <person name="Dahlmann T.A."/>
            <person name="Zadra I."/>
            <person name="Kurnsteiner H."/>
            <person name="Kuck U."/>
        </authorList>
    </citation>
    <scope>NUCLEOTIDE SEQUENCE [LARGE SCALE GENOMIC DNA]</scope>
    <source>
        <strain evidence="2">P2niaD18</strain>
    </source>
</reference>
<dbReference type="AlphaFoldDB" id="A0A167R475"/>
<gene>
    <name evidence="2" type="ORF">EN45_097250</name>
</gene>
<evidence type="ECO:0000256" key="1">
    <source>
        <dbReference type="SAM" id="MobiDB-lite"/>
    </source>
</evidence>
<feature type="region of interest" description="Disordered" evidence="1">
    <location>
        <begin position="1"/>
        <end position="111"/>
    </location>
</feature>
<feature type="compositionally biased region" description="Basic and acidic residues" evidence="1">
    <location>
        <begin position="12"/>
        <end position="23"/>
    </location>
</feature>
<protein>
    <submittedName>
        <fullName evidence="2">Uncharacterized protein</fullName>
    </submittedName>
</protein>
<name>A0A167R475_PENCH</name>
<feature type="compositionally biased region" description="Pro residues" evidence="1">
    <location>
        <begin position="76"/>
        <end position="96"/>
    </location>
</feature>
<proteinExistence type="predicted"/>